<evidence type="ECO:0000259" key="7">
    <source>
        <dbReference type="PROSITE" id="PS51186"/>
    </source>
</evidence>
<dbReference type="InterPro" id="IPR038740">
    <property type="entry name" value="BioF2-like_GNAT_dom"/>
</dbReference>
<dbReference type="InterPro" id="IPR003447">
    <property type="entry name" value="FEMABX"/>
</dbReference>
<feature type="domain" description="N-acetyltransferase" evidence="7">
    <location>
        <begin position="156"/>
        <end position="312"/>
    </location>
</feature>
<gene>
    <name evidence="8" type="ORF">QYE77_00215</name>
</gene>
<dbReference type="Pfam" id="PF13480">
    <property type="entry name" value="Acetyltransf_6"/>
    <property type="match status" value="1"/>
</dbReference>
<evidence type="ECO:0000313" key="9">
    <source>
        <dbReference type="Proteomes" id="UP001254165"/>
    </source>
</evidence>
<dbReference type="PROSITE" id="PS51191">
    <property type="entry name" value="FEMABX"/>
    <property type="match status" value="1"/>
</dbReference>
<accession>A0ABU3NII3</accession>
<dbReference type="InterPro" id="IPR050644">
    <property type="entry name" value="PG_Glycine_Bridge_Synth"/>
</dbReference>
<keyword evidence="9" id="KW-1185">Reference proteome</keyword>
<protein>
    <submittedName>
        <fullName evidence="8">Peptidoglycan bridge formation glycyltransferase FemA/FemB family protein</fullName>
    </submittedName>
</protein>
<dbReference type="PROSITE" id="PS51186">
    <property type="entry name" value="GNAT"/>
    <property type="match status" value="1"/>
</dbReference>
<keyword evidence="6" id="KW-0961">Cell wall biogenesis/degradation</keyword>
<dbReference type="SUPFAM" id="SSF55729">
    <property type="entry name" value="Acyl-CoA N-acyltransferases (Nat)"/>
    <property type="match status" value="2"/>
</dbReference>
<evidence type="ECO:0000256" key="1">
    <source>
        <dbReference type="ARBA" id="ARBA00009943"/>
    </source>
</evidence>
<name>A0ABU3NII3_9CHLR</name>
<dbReference type="PANTHER" id="PTHR36174">
    <property type="entry name" value="LIPID II:GLYCINE GLYCYLTRANSFERASE"/>
    <property type="match status" value="1"/>
</dbReference>
<comment type="caution">
    <text evidence="8">The sequence shown here is derived from an EMBL/GenBank/DDBJ whole genome shotgun (WGS) entry which is preliminary data.</text>
</comment>
<dbReference type="Pfam" id="PF02388">
    <property type="entry name" value="FemAB"/>
    <property type="match status" value="1"/>
</dbReference>
<reference evidence="8 9" key="1">
    <citation type="submission" date="2023-07" db="EMBL/GenBank/DDBJ databases">
        <title>Novel species of Thermanaerothrix with wide hydrolytic capabilities.</title>
        <authorList>
            <person name="Zayulina K.S."/>
            <person name="Podosokorskaya O.A."/>
            <person name="Elcheninov A.G."/>
        </authorList>
    </citation>
    <scope>NUCLEOTIDE SEQUENCE [LARGE SCALE GENOMIC DNA]</scope>
    <source>
        <strain evidence="8 9">4228-RoL</strain>
    </source>
</reference>
<keyword evidence="3" id="KW-0133">Cell shape</keyword>
<sequence>MAWLNRAEWDGFIQHHPEAHLLQTSMWGRFKAEFGWKVAWVVAGKAGAQVLLRQLPLGFSIAYVPKGPVGEDWRALWPEVERFCRHSRAIFLKVEPDAWEPMAFDPEVELPGFRPSEPIQPRRTIEVSLEGDEEAWLERMKQKTRYNIRLAQKKGIVVRESQDLGVFYELMQVTAQRDGFGIHAPEYYERVYHWFAPEGHCVLLMAEYDGQPLAGLMAFAWGDRAWYFYGASSDQERQRMPTYLLQWEAMRWAARRGCRVYDLWGIPDVDEAILEAEFAQRNTGLWGVYRFKRGFGGVIRRSVGAWDRIFLPNLYRIYHWIRRLRHRGEPA</sequence>
<keyword evidence="2" id="KW-0808">Transferase</keyword>
<dbReference type="EMBL" id="JAUHMF010000001">
    <property type="protein sequence ID" value="MDT8896674.1"/>
    <property type="molecule type" value="Genomic_DNA"/>
</dbReference>
<dbReference type="RefSeq" id="WP_315623116.1">
    <property type="nucleotide sequence ID" value="NZ_JAUHMF010000001.1"/>
</dbReference>
<evidence type="ECO:0000256" key="5">
    <source>
        <dbReference type="ARBA" id="ARBA00023315"/>
    </source>
</evidence>
<dbReference type="Gene3D" id="3.40.630.30">
    <property type="match status" value="2"/>
</dbReference>
<evidence type="ECO:0000313" key="8">
    <source>
        <dbReference type="EMBL" id="MDT8896674.1"/>
    </source>
</evidence>
<keyword evidence="5" id="KW-0012">Acyltransferase</keyword>
<evidence type="ECO:0000256" key="4">
    <source>
        <dbReference type="ARBA" id="ARBA00022984"/>
    </source>
</evidence>
<dbReference type="Proteomes" id="UP001254165">
    <property type="component" value="Unassembled WGS sequence"/>
</dbReference>
<dbReference type="PANTHER" id="PTHR36174:SF1">
    <property type="entry name" value="LIPID II:GLYCINE GLYCYLTRANSFERASE"/>
    <property type="match status" value="1"/>
</dbReference>
<keyword evidence="4" id="KW-0573">Peptidoglycan synthesis</keyword>
<proteinExistence type="inferred from homology"/>
<dbReference type="InterPro" id="IPR000182">
    <property type="entry name" value="GNAT_dom"/>
</dbReference>
<comment type="similarity">
    <text evidence="1">Belongs to the FemABX family.</text>
</comment>
<organism evidence="8 9">
    <name type="scientific">Thermanaerothrix solaris</name>
    <dbReference type="NCBI Taxonomy" id="3058434"/>
    <lineage>
        <taxon>Bacteria</taxon>
        <taxon>Bacillati</taxon>
        <taxon>Chloroflexota</taxon>
        <taxon>Anaerolineae</taxon>
        <taxon>Anaerolineales</taxon>
        <taxon>Anaerolineaceae</taxon>
        <taxon>Thermanaerothrix</taxon>
    </lineage>
</organism>
<dbReference type="InterPro" id="IPR016181">
    <property type="entry name" value="Acyl_CoA_acyltransferase"/>
</dbReference>
<evidence type="ECO:0000256" key="2">
    <source>
        <dbReference type="ARBA" id="ARBA00022679"/>
    </source>
</evidence>
<evidence type="ECO:0000256" key="3">
    <source>
        <dbReference type="ARBA" id="ARBA00022960"/>
    </source>
</evidence>
<evidence type="ECO:0000256" key="6">
    <source>
        <dbReference type="ARBA" id="ARBA00023316"/>
    </source>
</evidence>